<keyword evidence="4" id="KW-1185">Reference proteome</keyword>
<protein>
    <submittedName>
        <fullName evidence="3">Uncharacterized protein</fullName>
    </submittedName>
</protein>
<name>A0A1G6HR08_9GAMM</name>
<dbReference type="RefSeq" id="WP_092819116.1">
    <property type="nucleotide sequence ID" value="NZ_BAABKJ010000001.1"/>
</dbReference>
<evidence type="ECO:0000313" key="3">
    <source>
        <dbReference type="EMBL" id="SDB96737.1"/>
    </source>
</evidence>
<dbReference type="PROSITE" id="PS51257">
    <property type="entry name" value="PROKAR_LIPOPROTEIN"/>
    <property type="match status" value="1"/>
</dbReference>
<evidence type="ECO:0000256" key="2">
    <source>
        <dbReference type="SAM" id="SignalP"/>
    </source>
</evidence>
<dbReference type="OrthoDB" id="6691648at2"/>
<organism evidence="3 4">
    <name type="scientific">Acinetobacter kookii</name>
    <dbReference type="NCBI Taxonomy" id="1226327"/>
    <lineage>
        <taxon>Bacteria</taxon>
        <taxon>Pseudomonadati</taxon>
        <taxon>Pseudomonadota</taxon>
        <taxon>Gammaproteobacteria</taxon>
        <taxon>Moraxellales</taxon>
        <taxon>Moraxellaceae</taxon>
        <taxon>Acinetobacter</taxon>
    </lineage>
</organism>
<feature type="compositionally biased region" description="Basic and acidic residues" evidence="1">
    <location>
        <begin position="31"/>
        <end position="45"/>
    </location>
</feature>
<sequence length="111" mass="12171">MKTIRTMLISTALLACTPLFANPTPNAASELKAKDSEQNTADKAENVNQEMNQTQTADENFVSKNSQQSTDNNGSHPSNMDINGKTHAELGIYSGRIYSGFTIKTPNQYEE</sequence>
<proteinExistence type="predicted"/>
<feature type="signal peptide" evidence="2">
    <location>
        <begin position="1"/>
        <end position="21"/>
    </location>
</feature>
<feature type="chain" id="PRO_5017177871" evidence="2">
    <location>
        <begin position="22"/>
        <end position="111"/>
    </location>
</feature>
<accession>A0A1G6HR08</accession>
<feature type="compositionally biased region" description="Polar residues" evidence="1">
    <location>
        <begin position="46"/>
        <end position="81"/>
    </location>
</feature>
<dbReference type="Proteomes" id="UP000243468">
    <property type="component" value="Unassembled WGS sequence"/>
</dbReference>
<keyword evidence="2" id="KW-0732">Signal</keyword>
<feature type="region of interest" description="Disordered" evidence="1">
    <location>
        <begin position="25"/>
        <end position="86"/>
    </location>
</feature>
<evidence type="ECO:0000313" key="4">
    <source>
        <dbReference type="Proteomes" id="UP000243468"/>
    </source>
</evidence>
<dbReference type="AlphaFoldDB" id="A0A1G6HR08"/>
<gene>
    <name evidence="3" type="ORF">SAMN05421732_102168</name>
</gene>
<evidence type="ECO:0000256" key="1">
    <source>
        <dbReference type="SAM" id="MobiDB-lite"/>
    </source>
</evidence>
<dbReference type="EMBL" id="FMYO01000002">
    <property type="protein sequence ID" value="SDB96737.1"/>
    <property type="molecule type" value="Genomic_DNA"/>
</dbReference>
<reference evidence="4" key="1">
    <citation type="submission" date="2016-09" db="EMBL/GenBank/DDBJ databases">
        <authorList>
            <person name="Varghese N."/>
            <person name="Submissions S."/>
        </authorList>
    </citation>
    <scope>NUCLEOTIDE SEQUENCE [LARGE SCALE GENOMIC DNA]</scope>
    <source>
        <strain evidence="4">ANC 4667</strain>
    </source>
</reference>